<evidence type="ECO:0000313" key="7">
    <source>
        <dbReference type="EMBL" id="AVP87794.1"/>
    </source>
</evidence>
<dbReference type="Gene3D" id="3.40.50.1820">
    <property type="entry name" value="alpha/beta hydrolase"/>
    <property type="match status" value="1"/>
</dbReference>
<evidence type="ECO:0000259" key="5">
    <source>
        <dbReference type="Pfam" id="PF00326"/>
    </source>
</evidence>
<keyword evidence="4" id="KW-0720">Serine protease</keyword>
<feature type="domain" description="Peptidase S9 prolyl oligopeptidase catalytic" evidence="5">
    <location>
        <begin position="467"/>
        <end position="683"/>
    </location>
</feature>
<dbReference type="OrthoDB" id="9801421at2"/>
<dbReference type="GO" id="GO:0006508">
    <property type="term" value="P:proteolysis"/>
    <property type="evidence" value="ECO:0007669"/>
    <property type="project" value="UniProtKB-KW"/>
</dbReference>
<organism evidence="7 8">
    <name type="scientific">Candidatus Phycorickettsia trachydisci</name>
    <dbReference type="NCBI Taxonomy" id="2115978"/>
    <lineage>
        <taxon>Bacteria</taxon>
        <taxon>Pseudomonadati</taxon>
        <taxon>Pseudomonadota</taxon>
        <taxon>Alphaproteobacteria</taxon>
        <taxon>Rickettsiales</taxon>
        <taxon>Rickettsiaceae</taxon>
        <taxon>Candidatus Phycorickettsia</taxon>
    </lineage>
</organism>
<gene>
    <name evidence="7" type="ORF">phytr_8620</name>
</gene>
<dbReference type="GO" id="GO:0004252">
    <property type="term" value="F:serine-type endopeptidase activity"/>
    <property type="evidence" value="ECO:0007669"/>
    <property type="project" value="InterPro"/>
</dbReference>
<dbReference type="Pfam" id="PF00326">
    <property type="entry name" value="Peptidase_S9"/>
    <property type="match status" value="1"/>
</dbReference>
<dbReference type="AlphaFoldDB" id="A0A2P1P956"/>
<dbReference type="SUPFAM" id="SSF50993">
    <property type="entry name" value="Peptidase/esterase 'gauge' domain"/>
    <property type="match status" value="1"/>
</dbReference>
<dbReference type="Pfam" id="PF02897">
    <property type="entry name" value="Peptidase_S9_N"/>
    <property type="match status" value="1"/>
</dbReference>
<feature type="domain" description="Peptidase S9A N-terminal" evidence="6">
    <location>
        <begin position="13"/>
        <end position="407"/>
    </location>
</feature>
<dbReference type="PANTHER" id="PTHR11757:SF19">
    <property type="entry name" value="PROLYL ENDOPEPTIDASE-LIKE"/>
    <property type="match status" value="1"/>
</dbReference>
<evidence type="ECO:0000313" key="8">
    <source>
        <dbReference type="Proteomes" id="UP000241762"/>
    </source>
</evidence>
<dbReference type="InterPro" id="IPR001375">
    <property type="entry name" value="Peptidase_S9_cat"/>
</dbReference>
<evidence type="ECO:0000259" key="6">
    <source>
        <dbReference type="Pfam" id="PF02897"/>
    </source>
</evidence>
<dbReference type="InterPro" id="IPR029058">
    <property type="entry name" value="AB_hydrolase_fold"/>
</dbReference>
<protein>
    <submittedName>
        <fullName evidence="7">Protease II</fullName>
    </submittedName>
</protein>
<dbReference type="InterPro" id="IPR023302">
    <property type="entry name" value="Pept_S9A_N"/>
</dbReference>
<dbReference type="Proteomes" id="UP000241762">
    <property type="component" value="Chromosome"/>
</dbReference>
<evidence type="ECO:0000256" key="4">
    <source>
        <dbReference type="ARBA" id="ARBA00022825"/>
    </source>
</evidence>
<keyword evidence="8" id="KW-1185">Reference proteome</keyword>
<dbReference type="InterPro" id="IPR051543">
    <property type="entry name" value="Serine_Peptidase_S9A"/>
</dbReference>
<keyword evidence="3" id="KW-0378">Hydrolase</keyword>
<proteinExistence type="inferred from homology"/>
<evidence type="ECO:0000256" key="2">
    <source>
        <dbReference type="ARBA" id="ARBA00022670"/>
    </source>
</evidence>
<reference evidence="7 8" key="1">
    <citation type="submission" date="2018-03" db="EMBL/GenBank/DDBJ databases">
        <title>A gene transfer event suggests a long-term partnership between eustigmatophyte algae and a novel lineage of endosymbiotic bacteria.</title>
        <authorList>
            <person name="Yurchenko T."/>
            <person name="Sevcikova T."/>
            <person name="Pribyl P."/>
            <person name="El Karkouri K."/>
            <person name="Klimes V."/>
            <person name="Amaral R."/>
            <person name="Zbrankova V."/>
            <person name="Kim E."/>
            <person name="Raoult D."/>
            <person name="Santos L.M.A."/>
            <person name="Elias M."/>
        </authorList>
    </citation>
    <scope>NUCLEOTIDE SEQUENCE [LARGE SCALE GENOMIC DNA]</scope>
    <source>
        <strain evidence="7">CCALA 838</strain>
    </source>
</reference>
<dbReference type="PRINTS" id="PR00862">
    <property type="entry name" value="PROLIGOPTASE"/>
</dbReference>
<evidence type="ECO:0000256" key="1">
    <source>
        <dbReference type="ARBA" id="ARBA00005228"/>
    </source>
</evidence>
<keyword evidence="2 7" id="KW-0645">Protease</keyword>
<dbReference type="PANTHER" id="PTHR11757">
    <property type="entry name" value="PROTEASE FAMILY S9A OLIGOPEPTIDASE"/>
    <property type="match status" value="1"/>
</dbReference>
<dbReference type="InterPro" id="IPR002470">
    <property type="entry name" value="Peptidase_S9A"/>
</dbReference>
<dbReference type="SUPFAM" id="SSF53474">
    <property type="entry name" value="alpha/beta-Hydrolases"/>
    <property type="match status" value="1"/>
</dbReference>
<dbReference type="RefSeq" id="WP_106874639.1">
    <property type="nucleotide sequence ID" value="NZ_CP027845.1"/>
</dbReference>
<dbReference type="EMBL" id="CP027845">
    <property type="protein sequence ID" value="AVP87794.1"/>
    <property type="molecule type" value="Genomic_DNA"/>
</dbReference>
<dbReference type="Gene3D" id="2.130.10.120">
    <property type="entry name" value="Prolyl oligopeptidase, N-terminal domain"/>
    <property type="match status" value="1"/>
</dbReference>
<dbReference type="KEGG" id="ptc:phytr_8620"/>
<accession>A0A2P1P956</accession>
<sequence length="686" mass="79106">MNKPPIAKQIPFSYTVGKHTIQDEYFWLRDKSWPNVSNKEVLDYLKAENDYAEKAFFGNFKQEKQKLFDEIKARIKLTDKSEEVQRDEYYYYSRTEEKLDYPIYCRKKGLDGKEEVFLDVNLLAKGKKYTKIGAMSVSPDHSMIAYSIDHQGNERYTIKILDLKTGKYLSENIKDTIGAIVWHQNPDKLGLFYTLADENWRATQVFFHLLHSKEPDQLILKEENPLYHFNLGLSSSKRFLLINDGGGQENQMYTIDLFTLSIMPKLFSPMRTKVLYSLDHNKDNFYILTNDISSQFRLVTTNLQDTEDKFWQEYIPADKDGYLESFNITQKYLILNYKKQALPIIKVLDLDSKEEKQLNFPDASYTANGYSTNFFIDDIRVAYSSLARPNTIYSYNFQENRLDVIKVTEIPSGFDPNDYQAVLHWTENNGFKVPVSILYKKSLVKLDSSNPLYLYGYGSYGIGMTPAFRSSIISLVDRGFVFAIAHVRGGDELGYEWYESAKFLNKKHTFEDFIAVSKDLVANHYTSKGNIVICGGSAGGLLIGNVINTAPELYKAAIAHVPFVDILNTMLDSSLPLTPGEYKEWGNPAEDDKIFDYIKSYSPYDNVQKKHYPALFITTSISDPRVGYFEPAKWVAKLRKNKLDNNMLLFKTNLDTGHQGASGRFDYLKEVADDYLFILKIFNINI</sequence>
<name>A0A2P1P956_9RICK</name>
<evidence type="ECO:0000256" key="3">
    <source>
        <dbReference type="ARBA" id="ARBA00022801"/>
    </source>
</evidence>
<comment type="similarity">
    <text evidence="1">Belongs to the peptidase S9A family.</text>
</comment>